<dbReference type="EMBL" id="AHON02000047">
    <property type="protein sequence ID" value="EKO33670.1"/>
    <property type="molecule type" value="Genomic_DNA"/>
</dbReference>
<keyword evidence="2" id="KW-1185">Reference proteome</keyword>
<evidence type="ECO:0000313" key="1">
    <source>
        <dbReference type="EMBL" id="EKO33670.1"/>
    </source>
</evidence>
<proteinExistence type="predicted"/>
<dbReference type="Proteomes" id="UP000006329">
    <property type="component" value="Unassembled WGS sequence"/>
</dbReference>
<reference evidence="1" key="1">
    <citation type="submission" date="2012-10" db="EMBL/GenBank/DDBJ databases">
        <authorList>
            <person name="Harkins D.M."/>
            <person name="Durkin A.S."/>
            <person name="Brinkac L.M."/>
            <person name="Haft D.H."/>
            <person name="Selengut J.D."/>
            <person name="Sanka R."/>
            <person name="DePew J."/>
            <person name="Purushe J."/>
            <person name="Matthias M.A."/>
            <person name="Vinetz J.M."/>
            <person name="Sutton G.G."/>
            <person name="Nierman W.C."/>
            <person name="Fouts D.E."/>
        </authorList>
    </citation>
    <scope>NUCLEOTIDE SEQUENCE [LARGE SCALE GENOMIC DNA]</scope>
    <source>
        <strain evidence="1">MOR084</strain>
    </source>
</reference>
<dbReference type="AlphaFoldDB" id="A0A0E2BEF3"/>
<gene>
    <name evidence="1" type="ORF">LEP1GSC179_3231</name>
</gene>
<organism evidence="1 2">
    <name type="scientific">Leptospira santarosai str. MOR084</name>
    <dbReference type="NCBI Taxonomy" id="1049984"/>
    <lineage>
        <taxon>Bacteria</taxon>
        <taxon>Pseudomonadati</taxon>
        <taxon>Spirochaetota</taxon>
        <taxon>Spirochaetia</taxon>
        <taxon>Leptospirales</taxon>
        <taxon>Leptospiraceae</taxon>
        <taxon>Leptospira</taxon>
    </lineage>
</organism>
<protein>
    <submittedName>
        <fullName evidence="1">Uncharacterized protein</fullName>
    </submittedName>
</protein>
<sequence>MVGVPTLSDQLNLRNDAFRPSFSNLERRSLRMRPKTLKEIGSSGFTETVRVPTDYVSLIIYGLWTHPIDVKLPWEFPQILRHALNNANSV</sequence>
<name>A0A0E2BEF3_9LEPT</name>
<comment type="caution">
    <text evidence="1">The sequence shown here is derived from an EMBL/GenBank/DDBJ whole genome shotgun (WGS) entry which is preliminary data.</text>
</comment>
<accession>A0A0E2BEF3</accession>
<evidence type="ECO:0000313" key="2">
    <source>
        <dbReference type="Proteomes" id="UP000006329"/>
    </source>
</evidence>